<protein>
    <submittedName>
        <fullName evidence="1">TIGR02757 family protein</fullName>
    </submittedName>
</protein>
<dbReference type="NCBIfam" id="TIGR02757">
    <property type="entry name" value="TIGR02757 family protein"/>
    <property type="match status" value="1"/>
</dbReference>
<evidence type="ECO:0000313" key="1">
    <source>
        <dbReference type="EMBL" id="GAA4792311.1"/>
    </source>
</evidence>
<accession>A0ABP9BBP2</accession>
<dbReference type="Pfam" id="PF09674">
    <property type="entry name" value="DUF2400"/>
    <property type="match status" value="1"/>
</dbReference>
<gene>
    <name evidence="1" type="ORF">GCM10023231_20440</name>
</gene>
<evidence type="ECO:0000313" key="2">
    <source>
        <dbReference type="Proteomes" id="UP001501411"/>
    </source>
</evidence>
<reference evidence="2" key="1">
    <citation type="journal article" date="2019" name="Int. J. Syst. Evol. Microbiol.">
        <title>The Global Catalogue of Microorganisms (GCM) 10K type strain sequencing project: providing services to taxonomists for standard genome sequencing and annotation.</title>
        <authorList>
            <consortium name="The Broad Institute Genomics Platform"/>
            <consortium name="The Broad Institute Genome Sequencing Center for Infectious Disease"/>
            <person name="Wu L."/>
            <person name="Ma J."/>
        </authorList>
    </citation>
    <scope>NUCLEOTIDE SEQUENCE [LARGE SCALE GENOMIC DNA]</scope>
    <source>
        <strain evidence="2">JCM 18200</strain>
    </source>
</reference>
<dbReference type="InterPro" id="IPR014127">
    <property type="entry name" value="CHP02757"/>
</dbReference>
<keyword evidence="2" id="KW-1185">Reference proteome</keyword>
<comment type="caution">
    <text evidence="1">The sequence shown here is derived from an EMBL/GenBank/DDBJ whole genome shotgun (WGS) entry which is preliminary data.</text>
</comment>
<dbReference type="EMBL" id="BAABIQ010000032">
    <property type="protein sequence ID" value="GAA4792311.1"/>
    <property type="molecule type" value="Genomic_DNA"/>
</dbReference>
<sequence length="309" mass="36095">MRVSYGVTDILKAHSQHITDIDVLNIKEFLDRKVEQYNQPGFIEHDPVCIPHLFTIKQDVEIIGFFAAILAWGQRKTIINKCKELIERMDGSPYDFVKNHQEQDLKNLLGFKHRTFNDTDLLYFISFFKAHYERFSSLEQAFVPNMKTAAFREEYLSFESAFALEVKLSSETCYIGELVQDPISVESALNRFRTYFFSLPDYPIRTRKHISSPAQKSTCKRLNMFLRWMVRKDNQGVDFGIWENMTMQQLICPCDVHVDRVARHLGLISRKQTDWQTAIELTESLRLLDPEDPVKYDFALFGLGVEGEL</sequence>
<dbReference type="Proteomes" id="UP001501411">
    <property type="component" value="Unassembled WGS sequence"/>
</dbReference>
<organism evidence="1 2">
    <name type="scientific">Olivibacter ginsenosidimutans</name>
    <dbReference type="NCBI Taxonomy" id="1176537"/>
    <lineage>
        <taxon>Bacteria</taxon>
        <taxon>Pseudomonadati</taxon>
        <taxon>Bacteroidota</taxon>
        <taxon>Sphingobacteriia</taxon>
        <taxon>Sphingobacteriales</taxon>
        <taxon>Sphingobacteriaceae</taxon>
        <taxon>Olivibacter</taxon>
    </lineage>
</organism>
<proteinExistence type="predicted"/>
<name>A0ABP9BBP2_9SPHI</name>